<feature type="compositionally biased region" description="Low complexity" evidence="1">
    <location>
        <begin position="32"/>
        <end position="109"/>
    </location>
</feature>
<accession>A0A4D6HAY0</accession>
<dbReference type="AlphaFoldDB" id="A0A4D6HAY0"/>
<protein>
    <submittedName>
        <fullName evidence="2">Uncharacterized protein</fullName>
    </submittedName>
</protein>
<proteinExistence type="predicted"/>
<reference evidence="2 3" key="1">
    <citation type="journal article" date="2019" name="Nat. Commun.">
        <title>A new type of DNA phosphorothioation-based antiviral system in archaea.</title>
        <authorList>
            <person name="Xiong L."/>
            <person name="Liu S."/>
            <person name="Chen S."/>
            <person name="Xiao Y."/>
            <person name="Zhu B."/>
            <person name="Gao Y."/>
            <person name="Zhang Y."/>
            <person name="Chen B."/>
            <person name="Luo J."/>
            <person name="Deng Z."/>
            <person name="Chen X."/>
            <person name="Wang L."/>
            <person name="Chen S."/>
        </authorList>
    </citation>
    <scope>NUCLEOTIDE SEQUENCE [LARGE SCALE GENOMIC DNA]</scope>
    <source>
        <strain evidence="2 3">CBA1105</strain>
    </source>
</reference>
<keyword evidence="3" id="KW-1185">Reference proteome</keyword>
<dbReference type="KEGG" id="hsn:DV733_07445"/>
<gene>
    <name evidence="2" type="ORF">DV733_07445</name>
</gene>
<organism evidence="2 3">
    <name type="scientific">Halapricum salinum</name>
    <dbReference type="NCBI Taxonomy" id="1457250"/>
    <lineage>
        <taxon>Archaea</taxon>
        <taxon>Methanobacteriati</taxon>
        <taxon>Methanobacteriota</taxon>
        <taxon>Stenosarchaea group</taxon>
        <taxon>Halobacteria</taxon>
        <taxon>Halobacteriales</taxon>
        <taxon>Haloarculaceae</taxon>
        <taxon>Halapricum</taxon>
    </lineage>
</organism>
<dbReference type="Gene3D" id="2.60.120.380">
    <property type="match status" value="1"/>
</dbReference>
<feature type="compositionally biased region" description="Polar residues" evidence="1">
    <location>
        <begin position="19"/>
        <end position="29"/>
    </location>
</feature>
<evidence type="ECO:0000313" key="2">
    <source>
        <dbReference type="EMBL" id="QCC51089.1"/>
    </source>
</evidence>
<evidence type="ECO:0000256" key="1">
    <source>
        <dbReference type="SAM" id="MobiDB-lite"/>
    </source>
</evidence>
<dbReference type="EMBL" id="CP031310">
    <property type="protein sequence ID" value="QCC51089.1"/>
    <property type="molecule type" value="Genomic_DNA"/>
</dbReference>
<feature type="region of interest" description="Disordered" evidence="1">
    <location>
        <begin position="144"/>
        <end position="176"/>
    </location>
</feature>
<dbReference type="OrthoDB" id="27270at2157"/>
<feature type="region of interest" description="Disordered" evidence="1">
    <location>
        <begin position="1"/>
        <end position="118"/>
    </location>
</feature>
<name>A0A4D6HAY0_9EURY</name>
<sequence length="265" mass="28190">MTQCPHCGADVGPEATECWNCNGSLTNAGEEQPSPQQDHQSQNPPQQGQGQSPQGQQGQPPQGQYQQDQGQYQQGQGQYQQGQPPQGQYQQGQPPQGQPPQGQYQGGQPPRDDDGIGRRELLAGGGVLAAAGAGGWYFFLREDSSGSPESPGGSPEIPGGSFSDAPSVSAGTHGPYRIENGEDHYFAVDLEQGEELTATIGFDHSSQGDLDLDIHGPDQMELTGGYSTTDDESADLIASQPGTYYINPYGYNGATNEYELQIEIQ</sequence>
<dbReference type="RefSeq" id="WP_136342303.1">
    <property type="nucleotide sequence ID" value="NZ_CP031310.1"/>
</dbReference>
<dbReference type="GeneID" id="39847688"/>
<feature type="compositionally biased region" description="Low complexity" evidence="1">
    <location>
        <begin position="145"/>
        <end position="161"/>
    </location>
</feature>
<dbReference type="Proteomes" id="UP000296706">
    <property type="component" value="Chromosome"/>
</dbReference>
<evidence type="ECO:0000313" key="3">
    <source>
        <dbReference type="Proteomes" id="UP000296706"/>
    </source>
</evidence>